<organism evidence="8 9">
    <name type="scientific">Actinomadura alba</name>
    <dbReference type="NCBI Taxonomy" id="406431"/>
    <lineage>
        <taxon>Bacteria</taxon>
        <taxon>Bacillati</taxon>
        <taxon>Actinomycetota</taxon>
        <taxon>Actinomycetes</taxon>
        <taxon>Streptosporangiales</taxon>
        <taxon>Thermomonosporaceae</taxon>
        <taxon>Actinomadura</taxon>
    </lineage>
</organism>
<dbReference type="CDD" id="cd02440">
    <property type="entry name" value="AdoMet_MTases"/>
    <property type="match status" value="1"/>
</dbReference>
<dbReference type="NCBIfam" id="TIGR00080">
    <property type="entry name" value="pimt"/>
    <property type="match status" value="1"/>
</dbReference>
<dbReference type="Proteomes" id="UP000805614">
    <property type="component" value="Unassembled WGS sequence"/>
</dbReference>
<evidence type="ECO:0000313" key="9">
    <source>
        <dbReference type="Proteomes" id="UP000805614"/>
    </source>
</evidence>
<comment type="caution">
    <text evidence="8">The sequence shown here is derived from an EMBL/GenBank/DDBJ whole genome shotgun (WGS) entry which is preliminary data.</text>
</comment>
<protein>
    <recommendedName>
        <fullName evidence="7">Protein-L-isoaspartate O-methyltransferase</fullName>
        <ecNumber evidence="7">2.1.1.77</ecNumber>
    </recommendedName>
    <alternativeName>
        <fullName evidence="7">L-isoaspartyl protein carboxyl methyltransferase</fullName>
    </alternativeName>
    <alternativeName>
        <fullName evidence="7">Protein L-isoaspartyl methyltransferase</fullName>
    </alternativeName>
    <alternativeName>
        <fullName evidence="7">Protein-beta-aspartate methyltransferase</fullName>
        <shortName evidence="7">PIMT</shortName>
    </alternativeName>
</protein>
<dbReference type="PANTHER" id="PTHR11579">
    <property type="entry name" value="PROTEIN-L-ISOASPARTATE O-METHYLTRANSFERASE"/>
    <property type="match status" value="1"/>
</dbReference>
<comment type="catalytic activity">
    <reaction evidence="7">
        <text>[protein]-L-isoaspartate + S-adenosyl-L-methionine = [protein]-L-isoaspartate alpha-methyl ester + S-adenosyl-L-homocysteine</text>
        <dbReference type="Rhea" id="RHEA:12705"/>
        <dbReference type="Rhea" id="RHEA-COMP:12143"/>
        <dbReference type="Rhea" id="RHEA-COMP:12144"/>
        <dbReference type="ChEBI" id="CHEBI:57856"/>
        <dbReference type="ChEBI" id="CHEBI:59789"/>
        <dbReference type="ChEBI" id="CHEBI:90596"/>
        <dbReference type="ChEBI" id="CHEBI:90598"/>
        <dbReference type="EC" id="2.1.1.77"/>
    </reaction>
</comment>
<dbReference type="Gene3D" id="3.40.50.150">
    <property type="entry name" value="Vaccinia Virus protein VP39"/>
    <property type="match status" value="1"/>
</dbReference>
<dbReference type="PANTHER" id="PTHR11579:SF0">
    <property type="entry name" value="PROTEIN-L-ISOASPARTATE(D-ASPARTATE) O-METHYLTRANSFERASE"/>
    <property type="match status" value="1"/>
</dbReference>
<reference evidence="8 9" key="1">
    <citation type="submission" date="2020-06" db="EMBL/GenBank/DDBJ databases">
        <title>Actinomadura xiongansis sp. nov., isolated from soil of Baiyangdian.</title>
        <authorList>
            <person name="Zhang X."/>
        </authorList>
    </citation>
    <scope>NUCLEOTIDE SEQUENCE [LARGE SCALE GENOMIC DNA]</scope>
    <source>
        <strain evidence="8 9">HBUM206468</strain>
    </source>
</reference>
<dbReference type="SUPFAM" id="SSF53335">
    <property type="entry name" value="S-adenosyl-L-methionine-dependent methyltransferases"/>
    <property type="match status" value="1"/>
</dbReference>
<gene>
    <name evidence="7" type="primary">pcm</name>
    <name evidence="8" type="ORF">HKK74_12255</name>
</gene>
<dbReference type="NCBIfam" id="NF001453">
    <property type="entry name" value="PRK00312.1"/>
    <property type="match status" value="1"/>
</dbReference>
<accession>A0ABR7LN59</accession>
<keyword evidence="5 7" id="KW-0808">Transferase</keyword>
<evidence type="ECO:0000256" key="1">
    <source>
        <dbReference type="ARBA" id="ARBA00004496"/>
    </source>
</evidence>
<evidence type="ECO:0000256" key="6">
    <source>
        <dbReference type="ARBA" id="ARBA00022691"/>
    </source>
</evidence>
<keyword evidence="9" id="KW-1185">Reference proteome</keyword>
<keyword evidence="3 7" id="KW-0963">Cytoplasm</keyword>
<dbReference type="InterPro" id="IPR029063">
    <property type="entry name" value="SAM-dependent_MTases_sf"/>
</dbReference>
<sequence>MDQALAHFSQGRVRIHPCAPELPRVDHVTANAFSEALVQAVLAAGICDERLIEAVRMTPRAGFVPVDHAGSAYEDMPIGIGHGQVTTQPSLSARMIESLGLEGGEHVLEVGTGLGYQTALLAYLVGDVVSVERLPDLMRQAERNLAEHGIDNVELLAGDGSCGAPDRAPYDAIIVSAAFTEVPAPLIEQLRPGGRLVQPIGPGGQEDVVLFERTATGLTRKKVVTLAAFVRLHGRHGFPT</sequence>
<proteinExistence type="inferred from homology"/>
<evidence type="ECO:0000256" key="7">
    <source>
        <dbReference type="HAMAP-Rule" id="MF_00090"/>
    </source>
</evidence>
<keyword evidence="4 7" id="KW-0489">Methyltransferase</keyword>
<dbReference type="GO" id="GO:0032259">
    <property type="term" value="P:methylation"/>
    <property type="evidence" value="ECO:0007669"/>
    <property type="project" value="UniProtKB-KW"/>
</dbReference>
<dbReference type="GO" id="GO:0004719">
    <property type="term" value="F:protein-L-isoaspartate (D-aspartate) O-methyltransferase activity"/>
    <property type="evidence" value="ECO:0007669"/>
    <property type="project" value="UniProtKB-EC"/>
</dbReference>
<dbReference type="HAMAP" id="MF_00090">
    <property type="entry name" value="PIMT"/>
    <property type="match status" value="1"/>
</dbReference>
<evidence type="ECO:0000256" key="3">
    <source>
        <dbReference type="ARBA" id="ARBA00022490"/>
    </source>
</evidence>
<comment type="similarity">
    <text evidence="2 7">Belongs to the methyltransferase superfamily. L-isoaspartyl/D-aspartyl protein methyltransferase family.</text>
</comment>
<keyword evidence="6 7" id="KW-0949">S-adenosyl-L-methionine</keyword>
<evidence type="ECO:0000256" key="5">
    <source>
        <dbReference type="ARBA" id="ARBA00022679"/>
    </source>
</evidence>
<evidence type="ECO:0000256" key="4">
    <source>
        <dbReference type="ARBA" id="ARBA00022603"/>
    </source>
</evidence>
<comment type="function">
    <text evidence="7">Catalyzes the methyl esterification of L-isoaspartyl residues in peptides and proteins that result from spontaneous decomposition of normal L-aspartyl and L-asparaginyl residues. It plays a role in the repair and/or degradation of damaged proteins.</text>
</comment>
<dbReference type="EC" id="2.1.1.77" evidence="7"/>
<dbReference type="Pfam" id="PF01135">
    <property type="entry name" value="PCMT"/>
    <property type="match status" value="1"/>
</dbReference>
<comment type="subcellular location">
    <subcellularLocation>
        <location evidence="1 7">Cytoplasm</location>
    </subcellularLocation>
</comment>
<evidence type="ECO:0000256" key="2">
    <source>
        <dbReference type="ARBA" id="ARBA00005369"/>
    </source>
</evidence>
<comment type="caution">
    <text evidence="7">Lacks conserved residue(s) required for the propagation of feature annotation.</text>
</comment>
<dbReference type="EMBL" id="JABVEC010000007">
    <property type="protein sequence ID" value="MBC6466268.1"/>
    <property type="molecule type" value="Genomic_DNA"/>
</dbReference>
<evidence type="ECO:0000313" key="8">
    <source>
        <dbReference type="EMBL" id="MBC6466268.1"/>
    </source>
</evidence>
<name>A0ABR7LN59_9ACTN</name>
<dbReference type="InterPro" id="IPR000682">
    <property type="entry name" value="PCMT"/>
</dbReference>